<organism evidence="1 2">
    <name type="scientific">Thelephora terrestris</name>
    <dbReference type="NCBI Taxonomy" id="56493"/>
    <lineage>
        <taxon>Eukaryota</taxon>
        <taxon>Fungi</taxon>
        <taxon>Dikarya</taxon>
        <taxon>Basidiomycota</taxon>
        <taxon>Agaricomycotina</taxon>
        <taxon>Agaricomycetes</taxon>
        <taxon>Thelephorales</taxon>
        <taxon>Thelephoraceae</taxon>
        <taxon>Thelephora</taxon>
    </lineage>
</organism>
<name>A0A9P6L3V3_9AGAM</name>
<keyword evidence="2" id="KW-1185">Reference proteome</keyword>
<evidence type="ECO:0000313" key="2">
    <source>
        <dbReference type="Proteomes" id="UP000736335"/>
    </source>
</evidence>
<comment type="caution">
    <text evidence="1">The sequence shown here is derived from an EMBL/GenBank/DDBJ whole genome shotgun (WGS) entry which is preliminary data.</text>
</comment>
<proteinExistence type="predicted"/>
<gene>
    <name evidence="1" type="ORF">BJ322DRAFT_1079289</name>
</gene>
<protein>
    <recommendedName>
        <fullName evidence="3">F-box domain-containing protein</fullName>
    </recommendedName>
</protein>
<dbReference type="AlphaFoldDB" id="A0A9P6L3V3"/>
<dbReference type="Proteomes" id="UP000736335">
    <property type="component" value="Unassembled WGS sequence"/>
</dbReference>
<accession>A0A9P6L3V3</accession>
<evidence type="ECO:0008006" key="3">
    <source>
        <dbReference type="Google" id="ProtNLM"/>
    </source>
</evidence>
<sequence length="563" mass="63962">MDPALRLTDTQLLQEVGAKLIRDANSFLAVGYEPPISTVKSLEQDVATTLAILPTTLAMLRRRINAHESSIYRLHPELLSLAASHLPKQALVKATHVSYHLRTILLSVPRLWSDISLEKEKEAYMFLERSKSTPIDVSMSFPRQPSNATATDFLNRHAARIEALTMTSVRDEIADGMDNLTLPTVTTLSIRGLIFGFPFSVPQLTRLQVHSRFRLEATKLLDFLSSCPFLEDLEVGYVEVGYRRMTITPIERDRDAVDLPRLRFYSHCTSTNDHLSLFDKLSFPPSCSTVFNYWNGPTRARKIYGLLPFYNPSPLADIKRVHLKTHDGDAIVELIGAGNNMVRLVVKVHLDPQGLSDDDHRLINESYVSFLAPVDSRFIEVKVLCVEASSPWTPDDAEEVLSHLEKLRTLVLSGSIVMPYILALCPYSEYIDDDDGSMDPTRWLWSCPVLDALVVHTPDLHENYQDILQHLYMVAQGRKDVGIPFKSVSLFVRKPWDECATLPMESCPALKQLRGCIEKLEIKTGDDALDWNGDDYFFDGLDVRRDRYSFEELRDYLKLQYSL</sequence>
<dbReference type="EMBL" id="WIUZ02000014">
    <property type="protein sequence ID" value="KAF9781151.1"/>
    <property type="molecule type" value="Genomic_DNA"/>
</dbReference>
<evidence type="ECO:0000313" key="1">
    <source>
        <dbReference type="EMBL" id="KAF9781151.1"/>
    </source>
</evidence>
<reference evidence="1" key="1">
    <citation type="journal article" date="2020" name="Nat. Commun.">
        <title>Large-scale genome sequencing of mycorrhizal fungi provides insights into the early evolution of symbiotic traits.</title>
        <authorList>
            <person name="Miyauchi S."/>
            <person name="Kiss E."/>
            <person name="Kuo A."/>
            <person name="Drula E."/>
            <person name="Kohler A."/>
            <person name="Sanchez-Garcia M."/>
            <person name="Morin E."/>
            <person name="Andreopoulos B."/>
            <person name="Barry K.W."/>
            <person name="Bonito G."/>
            <person name="Buee M."/>
            <person name="Carver A."/>
            <person name="Chen C."/>
            <person name="Cichocki N."/>
            <person name="Clum A."/>
            <person name="Culley D."/>
            <person name="Crous P.W."/>
            <person name="Fauchery L."/>
            <person name="Girlanda M."/>
            <person name="Hayes R.D."/>
            <person name="Keri Z."/>
            <person name="LaButti K."/>
            <person name="Lipzen A."/>
            <person name="Lombard V."/>
            <person name="Magnuson J."/>
            <person name="Maillard F."/>
            <person name="Murat C."/>
            <person name="Nolan M."/>
            <person name="Ohm R.A."/>
            <person name="Pangilinan J."/>
            <person name="Pereira M.F."/>
            <person name="Perotto S."/>
            <person name="Peter M."/>
            <person name="Pfister S."/>
            <person name="Riley R."/>
            <person name="Sitrit Y."/>
            <person name="Stielow J.B."/>
            <person name="Szollosi G."/>
            <person name="Zifcakova L."/>
            <person name="Stursova M."/>
            <person name="Spatafora J.W."/>
            <person name="Tedersoo L."/>
            <person name="Vaario L.M."/>
            <person name="Yamada A."/>
            <person name="Yan M."/>
            <person name="Wang P."/>
            <person name="Xu J."/>
            <person name="Bruns T."/>
            <person name="Baldrian P."/>
            <person name="Vilgalys R."/>
            <person name="Dunand C."/>
            <person name="Henrissat B."/>
            <person name="Grigoriev I.V."/>
            <person name="Hibbett D."/>
            <person name="Nagy L.G."/>
            <person name="Martin F.M."/>
        </authorList>
    </citation>
    <scope>NUCLEOTIDE SEQUENCE</scope>
    <source>
        <strain evidence="1">UH-Tt-Lm1</strain>
    </source>
</reference>
<reference evidence="1" key="2">
    <citation type="submission" date="2020-11" db="EMBL/GenBank/DDBJ databases">
        <authorList>
            <consortium name="DOE Joint Genome Institute"/>
            <person name="Kuo A."/>
            <person name="Miyauchi S."/>
            <person name="Kiss E."/>
            <person name="Drula E."/>
            <person name="Kohler A."/>
            <person name="Sanchez-Garcia M."/>
            <person name="Andreopoulos B."/>
            <person name="Barry K.W."/>
            <person name="Bonito G."/>
            <person name="Buee M."/>
            <person name="Carver A."/>
            <person name="Chen C."/>
            <person name="Cichocki N."/>
            <person name="Clum A."/>
            <person name="Culley D."/>
            <person name="Crous P.W."/>
            <person name="Fauchery L."/>
            <person name="Girlanda M."/>
            <person name="Hayes R."/>
            <person name="Keri Z."/>
            <person name="Labutti K."/>
            <person name="Lipzen A."/>
            <person name="Lombard V."/>
            <person name="Magnuson J."/>
            <person name="Maillard F."/>
            <person name="Morin E."/>
            <person name="Murat C."/>
            <person name="Nolan M."/>
            <person name="Ohm R."/>
            <person name="Pangilinan J."/>
            <person name="Pereira M."/>
            <person name="Perotto S."/>
            <person name="Peter M."/>
            <person name="Riley R."/>
            <person name="Sitrit Y."/>
            <person name="Stielow B."/>
            <person name="Szollosi G."/>
            <person name="Zifcakova L."/>
            <person name="Stursova M."/>
            <person name="Spatafora J.W."/>
            <person name="Tedersoo L."/>
            <person name="Vaario L.-M."/>
            <person name="Yamada A."/>
            <person name="Yan M."/>
            <person name="Wang P."/>
            <person name="Xu J."/>
            <person name="Bruns T."/>
            <person name="Baldrian P."/>
            <person name="Vilgalys R."/>
            <person name="Henrissat B."/>
            <person name="Grigoriev I.V."/>
            <person name="Hibbett D."/>
            <person name="Nagy L.G."/>
            <person name="Martin F.M."/>
        </authorList>
    </citation>
    <scope>NUCLEOTIDE SEQUENCE</scope>
    <source>
        <strain evidence="1">UH-Tt-Lm1</strain>
    </source>
</reference>